<protein>
    <submittedName>
        <fullName evidence="2">Uncharacterized protein</fullName>
    </submittedName>
</protein>
<comment type="caution">
    <text evidence="2">The sequence shown here is derived from an EMBL/GenBank/DDBJ whole genome shotgun (WGS) entry which is preliminary data.</text>
</comment>
<dbReference type="EMBL" id="VOIH02000001">
    <property type="protein sequence ID" value="KAF3455858.1"/>
    <property type="molecule type" value="Genomic_DNA"/>
</dbReference>
<evidence type="ECO:0000256" key="1">
    <source>
        <dbReference type="SAM" id="MobiDB-lite"/>
    </source>
</evidence>
<dbReference type="Proteomes" id="UP000796880">
    <property type="component" value="Unassembled WGS sequence"/>
</dbReference>
<proteinExistence type="predicted"/>
<feature type="compositionally biased region" description="Basic residues" evidence="1">
    <location>
        <begin position="73"/>
        <end position="82"/>
    </location>
</feature>
<feature type="compositionally biased region" description="Basic and acidic residues" evidence="1">
    <location>
        <begin position="220"/>
        <end position="236"/>
    </location>
</feature>
<name>A0A8K0MS29_9ROSA</name>
<evidence type="ECO:0000313" key="3">
    <source>
        <dbReference type="Proteomes" id="UP000796880"/>
    </source>
</evidence>
<gene>
    <name evidence="2" type="ORF">FNV43_RR00500</name>
</gene>
<dbReference type="OrthoDB" id="1746852at2759"/>
<dbReference type="PANTHER" id="PTHR33240">
    <property type="entry name" value="OS08G0508500 PROTEIN"/>
    <property type="match status" value="1"/>
</dbReference>
<sequence>MTCLKIRTARVSSSHLDGQGAKGRGGRSGKKTRAEDGDHSRRTTRSQRGNEPNEDLDSTDEYTPAKEWTVKPYHPRKTKHYHTRQEDRASREDLARQEDRTEIGHDPNLYTPTKARRRDVQGVRIKSEGSGFALLQPFAILQRGFFSSAARLFDPICIRRNRLGRLWRLKKGELRQLEEKNTELIQPSGLRIIGLQNILGDKEMAARVGKGLTKNTASRRQGEPQRGERQDGQMRDRLRKFGLTVSPARDAEECRAFKREIEELLKHGYLRQFVENPEKWGPVKDQEESPRKNNPPLSVENRRVIHSIHADGVWWKRREDRMRGSLLLECACSEDPDIVFHGVNRLAEMIVVDAPSAYNMILGRPWLHSMQAVPSTYHQKIKFPSGEKVEELLGDQSAARLCYVKALNGKVK</sequence>
<keyword evidence="3" id="KW-1185">Reference proteome</keyword>
<dbReference type="PANTHER" id="PTHR33240:SF8">
    <property type="entry name" value="OS03G0439900 PROTEIN"/>
    <property type="match status" value="1"/>
</dbReference>
<feature type="region of interest" description="Disordered" evidence="1">
    <location>
        <begin position="1"/>
        <end position="112"/>
    </location>
</feature>
<feature type="compositionally biased region" description="Basic and acidic residues" evidence="1">
    <location>
        <begin position="32"/>
        <end position="41"/>
    </location>
</feature>
<accession>A0A8K0MS29</accession>
<reference evidence="2" key="1">
    <citation type="submission" date="2020-03" db="EMBL/GenBank/DDBJ databases">
        <title>A high-quality chromosome-level genome assembly of a woody plant with both climbing and erect habits, Rhamnella rubrinervis.</title>
        <authorList>
            <person name="Lu Z."/>
            <person name="Yang Y."/>
            <person name="Zhu X."/>
            <person name="Sun Y."/>
        </authorList>
    </citation>
    <scope>NUCLEOTIDE SEQUENCE</scope>
    <source>
        <strain evidence="2">BYM</strain>
        <tissue evidence="2">Leaf</tissue>
    </source>
</reference>
<organism evidence="2 3">
    <name type="scientific">Rhamnella rubrinervis</name>
    <dbReference type="NCBI Taxonomy" id="2594499"/>
    <lineage>
        <taxon>Eukaryota</taxon>
        <taxon>Viridiplantae</taxon>
        <taxon>Streptophyta</taxon>
        <taxon>Embryophyta</taxon>
        <taxon>Tracheophyta</taxon>
        <taxon>Spermatophyta</taxon>
        <taxon>Magnoliopsida</taxon>
        <taxon>eudicotyledons</taxon>
        <taxon>Gunneridae</taxon>
        <taxon>Pentapetalae</taxon>
        <taxon>rosids</taxon>
        <taxon>fabids</taxon>
        <taxon>Rosales</taxon>
        <taxon>Rhamnaceae</taxon>
        <taxon>rhamnoid group</taxon>
        <taxon>Rhamneae</taxon>
        <taxon>Rhamnella</taxon>
    </lineage>
</organism>
<feature type="compositionally biased region" description="Basic and acidic residues" evidence="1">
    <location>
        <begin position="83"/>
        <end position="105"/>
    </location>
</feature>
<evidence type="ECO:0000313" key="2">
    <source>
        <dbReference type="EMBL" id="KAF3455858.1"/>
    </source>
</evidence>
<feature type="region of interest" description="Disordered" evidence="1">
    <location>
        <begin position="210"/>
        <end position="242"/>
    </location>
</feature>
<dbReference type="AlphaFoldDB" id="A0A8K0MS29"/>